<evidence type="ECO:0008006" key="3">
    <source>
        <dbReference type="Google" id="ProtNLM"/>
    </source>
</evidence>
<gene>
    <name evidence="1" type="ORF">HYPSUDRAFT_36355</name>
</gene>
<evidence type="ECO:0000313" key="1">
    <source>
        <dbReference type="EMBL" id="KJA26635.1"/>
    </source>
</evidence>
<dbReference type="EMBL" id="KN817527">
    <property type="protein sequence ID" value="KJA26635.1"/>
    <property type="molecule type" value="Genomic_DNA"/>
</dbReference>
<keyword evidence="2" id="KW-1185">Reference proteome</keyword>
<dbReference type="AlphaFoldDB" id="A0A0D2Q504"/>
<dbReference type="Proteomes" id="UP000054270">
    <property type="component" value="Unassembled WGS sequence"/>
</dbReference>
<accession>A0A0D2Q504</accession>
<protein>
    <recommendedName>
        <fullName evidence="3">F-box domain-containing protein</fullName>
    </recommendedName>
</protein>
<dbReference type="Gene3D" id="3.80.10.10">
    <property type="entry name" value="Ribonuclease Inhibitor"/>
    <property type="match status" value="1"/>
</dbReference>
<sequence length="306" mass="34068">MLSAPSLERFYIDLQQTQLQGDPSQFKVNWANLTHLGFGDSVWAFSAHPFELDIVPILLQTTLLVKLKIVAFAVGSIVSPLTDIHLPLLQVLEMEERRYFASSQGLGILQLIKAPKLRTLVYSSIGSPCAITFPPPSLVSLLEKTQDMKELSVSFSGNHPSREAYRAVLGLCPHLTTLHIQHSDYIDGNILLRELVLNDSKQCLCPALEAFRCSSALFVTPEILSDFVSRKRGTVSHLKCWKALAISEIKFDLPNAAYDLAMIAELSTQLNDMLSATDLYHVIRTKRCPTLHVGIYVNTEISWCAS</sequence>
<name>A0A0D2Q504_HYPSF</name>
<proteinExistence type="predicted"/>
<dbReference type="InterPro" id="IPR032675">
    <property type="entry name" value="LRR_dom_sf"/>
</dbReference>
<evidence type="ECO:0000313" key="2">
    <source>
        <dbReference type="Proteomes" id="UP000054270"/>
    </source>
</evidence>
<organism evidence="1 2">
    <name type="scientific">Hypholoma sublateritium (strain FD-334 SS-4)</name>
    <dbReference type="NCBI Taxonomy" id="945553"/>
    <lineage>
        <taxon>Eukaryota</taxon>
        <taxon>Fungi</taxon>
        <taxon>Dikarya</taxon>
        <taxon>Basidiomycota</taxon>
        <taxon>Agaricomycotina</taxon>
        <taxon>Agaricomycetes</taxon>
        <taxon>Agaricomycetidae</taxon>
        <taxon>Agaricales</taxon>
        <taxon>Agaricineae</taxon>
        <taxon>Strophariaceae</taxon>
        <taxon>Hypholoma</taxon>
    </lineage>
</organism>
<dbReference type="SUPFAM" id="SSF52047">
    <property type="entry name" value="RNI-like"/>
    <property type="match status" value="1"/>
</dbReference>
<reference evidence="2" key="1">
    <citation type="submission" date="2014-04" db="EMBL/GenBank/DDBJ databases">
        <title>Evolutionary Origins and Diversification of the Mycorrhizal Mutualists.</title>
        <authorList>
            <consortium name="DOE Joint Genome Institute"/>
            <consortium name="Mycorrhizal Genomics Consortium"/>
            <person name="Kohler A."/>
            <person name="Kuo A."/>
            <person name="Nagy L.G."/>
            <person name="Floudas D."/>
            <person name="Copeland A."/>
            <person name="Barry K.W."/>
            <person name="Cichocki N."/>
            <person name="Veneault-Fourrey C."/>
            <person name="LaButti K."/>
            <person name="Lindquist E.A."/>
            <person name="Lipzen A."/>
            <person name="Lundell T."/>
            <person name="Morin E."/>
            <person name="Murat C."/>
            <person name="Riley R."/>
            <person name="Ohm R."/>
            <person name="Sun H."/>
            <person name="Tunlid A."/>
            <person name="Henrissat B."/>
            <person name="Grigoriev I.V."/>
            <person name="Hibbett D.S."/>
            <person name="Martin F."/>
        </authorList>
    </citation>
    <scope>NUCLEOTIDE SEQUENCE [LARGE SCALE GENOMIC DNA]</scope>
    <source>
        <strain evidence="2">FD-334 SS-4</strain>
    </source>
</reference>